<protein>
    <submittedName>
        <fullName evidence="1">Uncharacterized protein</fullName>
    </submittedName>
</protein>
<evidence type="ECO:0000313" key="2">
    <source>
        <dbReference type="EMBL" id="PKI60676.1"/>
    </source>
</evidence>
<reference evidence="3" key="1">
    <citation type="journal article" date="2017" name="Plant J.">
        <title>The pomegranate (Punica granatum L.) genome and the genomics of punicalagin biosynthesis.</title>
        <authorList>
            <person name="Qin G."/>
            <person name="Xu C."/>
            <person name="Ming R."/>
            <person name="Tang H."/>
            <person name="Guyot R."/>
            <person name="Kramer E.M."/>
            <person name="Hu Y."/>
            <person name="Yi X."/>
            <person name="Qi Y."/>
            <person name="Xu X."/>
            <person name="Gao Z."/>
            <person name="Pan H."/>
            <person name="Jian J."/>
            <person name="Tian Y."/>
            <person name="Yue Z."/>
            <person name="Xu Y."/>
        </authorList>
    </citation>
    <scope>NUCLEOTIDE SEQUENCE [LARGE SCALE GENOMIC DNA]</scope>
    <source>
        <strain evidence="3">cv. Dabenzi</strain>
    </source>
</reference>
<proteinExistence type="predicted"/>
<dbReference type="AlphaFoldDB" id="A0A218WWR0"/>
<dbReference type="Proteomes" id="UP000197138">
    <property type="component" value="Unassembled WGS sequence"/>
</dbReference>
<comment type="caution">
    <text evidence="1">The sequence shown here is derived from an EMBL/GenBank/DDBJ whole genome shotgun (WGS) entry which is preliminary data.</text>
</comment>
<evidence type="ECO:0000313" key="4">
    <source>
        <dbReference type="Proteomes" id="UP000233551"/>
    </source>
</evidence>
<dbReference type="EMBL" id="PGOL01001131">
    <property type="protein sequence ID" value="PKI60676.1"/>
    <property type="molecule type" value="Genomic_DNA"/>
</dbReference>
<reference evidence="1" key="2">
    <citation type="submission" date="2017-06" db="EMBL/GenBank/DDBJ databases">
        <title>The pomegranate genome and the genomics of punicalagin biosynthesis.</title>
        <authorList>
            <person name="Xu C."/>
        </authorList>
    </citation>
    <scope>NUCLEOTIDE SEQUENCE [LARGE SCALE GENOMIC DNA]</scope>
    <source>
        <tissue evidence="1">Fresh leaf</tissue>
    </source>
</reference>
<name>A0A218WWR0_PUNGR</name>
<keyword evidence="4" id="KW-1185">Reference proteome</keyword>
<evidence type="ECO:0000313" key="1">
    <source>
        <dbReference type="EMBL" id="OWM76978.1"/>
    </source>
</evidence>
<sequence length="83" mass="9428">MNLTSPYIRRVIGAVRPPHGPEFDHRTGAAAIADQTRRTRRAWVRPDGLVELEFDHRTGAALRLDELVELGFDHRFGLSYNTS</sequence>
<gene>
    <name evidence="1" type="ORF">CDL15_Pgr011703</name>
    <name evidence="2" type="ORF">CRG98_018923</name>
</gene>
<reference evidence="2 4" key="3">
    <citation type="submission" date="2017-11" db="EMBL/GenBank/DDBJ databases">
        <title>De-novo sequencing of pomegranate (Punica granatum L.) genome.</title>
        <authorList>
            <person name="Akparov Z."/>
            <person name="Amiraslanov A."/>
            <person name="Hajiyeva S."/>
            <person name="Abbasov M."/>
            <person name="Kaur K."/>
            <person name="Hamwieh A."/>
            <person name="Solovyev V."/>
            <person name="Salamov A."/>
            <person name="Braich B."/>
            <person name="Kosarev P."/>
            <person name="Mahmoud A."/>
            <person name="Hajiyev E."/>
            <person name="Babayeva S."/>
            <person name="Izzatullayeva V."/>
            <person name="Mammadov A."/>
            <person name="Mammadov A."/>
            <person name="Sharifova S."/>
            <person name="Ojaghi J."/>
            <person name="Eynullazada K."/>
            <person name="Bayramov B."/>
            <person name="Abdulazimova A."/>
            <person name="Shahmuradov I."/>
        </authorList>
    </citation>
    <scope>NUCLEOTIDE SEQUENCE [LARGE SCALE GENOMIC DNA]</scope>
    <source>
        <strain evidence="2">AG2017</strain>
        <strain evidence="4">cv. AG2017</strain>
        <tissue evidence="2">Leaf</tissue>
    </source>
</reference>
<organism evidence="1 3">
    <name type="scientific">Punica granatum</name>
    <name type="common">Pomegranate</name>
    <dbReference type="NCBI Taxonomy" id="22663"/>
    <lineage>
        <taxon>Eukaryota</taxon>
        <taxon>Viridiplantae</taxon>
        <taxon>Streptophyta</taxon>
        <taxon>Embryophyta</taxon>
        <taxon>Tracheophyta</taxon>
        <taxon>Spermatophyta</taxon>
        <taxon>Magnoliopsida</taxon>
        <taxon>eudicotyledons</taxon>
        <taxon>Gunneridae</taxon>
        <taxon>Pentapetalae</taxon>
        <taxon>rosids</taxon>
        <taxon>malvids</taxon>
        <taxon>Myrtales</taxon>
        <taxon>Lythraceae</taxon>
        <taxon>Punica</taxon>
    </lineage>
</organism>
<accession>A0A218WWR0</accession>
<dbReference type="EMBL" id="MTKT01002940">
    <property type="protein sequence ID" value="OWM76978.1"/>
    <property type="molecule type" value="Genomic_DNA"/>
</dbReference>
<dbReference type="Proteomes" id="UP000233551">
    <property type="component" value="Unassembled WGS sequence"/>
</dbReference>
<evidence type="ECO:0000313" key="3">
    <source>
        <dbReference type="Proteomes" id="UP000197138"/>
    </source>
</evidence>